<dbReference type="FunFam" id="1.10.238.10:FF:000178">
    <property type="entry name" value="Calmodulin-2 A"/>
    <property type="match status" value="1"/>
</dbReference>
<dbReference type="OrthoDB" id="685992at2759"/>
<organism evidence="5">
    <name type="scientific">Micromonas pusilla (strain CCMP1545)</name>
    <name type="common">Picoplanktonic green alga</name>
    <dbReference type="NCBI Taxonomy" id="564608"/>
    <lineage>
        <taxon>Eukaryota</taxon>
        <taxon>Viridiplantae</taxon>
        <taxon>Chlorophyta</taxon>
        <taxon>Mamiellophyceae</taxon>
        <taxon>Mamiellales</taxon>
        <taxon>Mamiellaceae</taxon>
        <taxon>Micromonas</taxon>
    </lineage>
</organism>
<dbReference type="CDD" id="cd00051">
    <property type="entry name" value="EFh"/>
    <property type="match status" value="1"/>
</dbReference>
<evidence type="ECO:0000313" key="4">
    <source>
        <dbReference type="EMBL" id="EEH60917.1"/>
    </source>
</evidence>
<keyword evidence="5" id="KW-1185">Reference proteome</keyword>
<evidence type="ECO:0000313" key="5">
    <source>
        <dbReference type="Proteomes" id="UP000001876"/>
    </source>
</evidence>
<dbReference type="EMBL" id="GG663735">
    <property type="protein sequence ID" value="EEH60917.1"/>
    <property type="molecule type" value="Genomic_DNA"/>
</dbReference>
<dbReference type="AlphaFoldDB" id="C1MIH3"/>
<feature type="domain" description="EF-hand" evidence="3">
    <location>
        <begin position="35"/>
        <end position="70"/>
    </location>
</feature>
<name>C1MIH3_MICPC</name>
<dbReference type="eggNOG" id="KOG0027">
    <property type="taxonomic scope" value="Eukaryota"/>
</dbReference>
<dbReference type="RefSeq" id="XP_003055665.1">
    <property type="nucleotide sequence ID" value="XM_003055619.1"/>
</dbReference>
<dbReference type="InterPro" id="IPR002048">
    <property type="entry name" value="EF_hand_dom"/>
</dbReference>
<dbReference type="SUPFAM" id="SSF47473">
    <property type="entry name" value="EF-hand"/>
    <property type="match status" value="1"/>
</dbReference>
<dbReference type="Pfam" id="PF13499">
    <property type="entry name" value="EF-hand_7"/>
    <property type="match status" value="1"/>
</dbReference>
<feature type="non-terminal residue" evidence="4">
    <location>
        <position position="97"/>
    </location>
</feature>
<accession>C1MIH3</accession>
<gene>
    <name evidence="4" type="ORF">MICPUCDRAFT_12795</name>
</gene>
<evidence type="ECO:0000259" key="3">
    <source>
        <dbReference type="PROSITE" id="PS50222"/>
    </source>
</evidence>
<evidence type="ECO:0000256" key="1">
    <source>
        <dbReference type="ARBA" id="ARBA00022737"/>
    </source>
</evidence>
<feature type="non-terminal residue" evidence="4">
    <location>
        <position position="1"/>
    </location>
</feature>
<keyword evidence="2" id="KW-0106">Calcium</keyword>
<proteinExistence type="predicted"/>
<dbReference type="GO" id="GO:0043226">
    <property type="term" value="C:organelle"/>
    <property type="evidence" value="ECO:0007669"/>
    <property type="project" value="UniProtKB-ARBA"/>
</dbReference>
<dbReference type="PROSITE" id="PS50222">
    <property type="entry name" value="EF_HAND_2"/>
    <property type="match status" value="2"/>
</dbReference>
<reference evidence="4 5" key="1">
    <citation type="journal article" date="2009" name="Science">
        <title>Green evolution and dynamic adaptations revealed by genomes of the marine picoeukaryotes Micromonas.</title>
        <authorList>
            <person name="Worden A.Z."/>
            <person name="Lee J.H."/>
            <person name="Mock T."/>
            <person name="Rouze P."/>
            <person name="Simmons M.P."/>
            <person name="Aerts A.L."/>
            <person name="Allen A.E."/>
            <person name="Cuvelier M.L."/>
            <person name="Derelle E."/>
            <person name="Everett M.V."/>
            <person name="Foulon E."/>
            <person name="Grimwood J."/>
            <person name="Gundlach H."/>
            <person name="Henrissat B."/>
            <person name="Napoli C."/>
            <person name="McDonald S.M."/>
            <person name="Parker M.S."/>
            <person name="Rombauts S."/>
            <person name="Salamov A."/>
            <person name="Von Dassow P."/>
            <person name="Badger J.H."/>
            <person name="Coutinho P.M."/>
            <person name="Demir E."/>
            <person name="Dubchak I."/>
            <person name="Gentemann C."/>
            <person name="Eikrem W."/>
            <person name="Gready J.E."/>
            <person name="John U."/>
            <person name="Lanier W."/>
            <person name="Lindquist E.A."/>
            <person name="Lucas S."/>
            <person name="Mayer K.F."/>
            <person name="Moreau H."/>
            <person name="Not F."/>
            <person name="Otillar R."/>
            <person name="Panaud O."/>
            <person name="Pangilinan J."/>
            <person name="Paulsen I."/>
            <person name="Piegu B."/>
            <person name="Poliakov A."/>
            <person name="Robbens S."/>
            <person name="Schmutz J."/>
            <person name="Toulza E."/>
            <person name="Wyss T."/>
            <person name="Zelensky A."/>
            <person name="Zhou K."/>
            <person name="Armbrust E.V."/>
            <person name="Bhattacharya D."/>
            <person name="Goodenough U.W."/>
            <person name="Van de Peer Y."/>
            <person name="Grigoriev I.V."/>
        </authorList>
    </citation>
    <scope>NUCLEOTIDE SEQUENCE [LARGE SCALE GENOMIC DNA]</scope>
    <source>
        <strain evidence="4 5">CCMP1545</strain>
    </source>
</reference>
<dbReference type="STRING" id="564608.C1MIH3"/>
<dbReference type="Proteomes" id="UP000001876">
    <property type="component" value="Unassembled WGS sequence"/>
</dbReference>
<dbReference type="InterPro" id="IPR011992">
    <property type="entry name" value="EF-hand-dom_pair"/>
</dbReference>
<dbReference type="KEGG" id="mpp:MICPUCDRAFT_12795"/>
<feature type="domain" description="EF-hand" evidence="3">
    <location>
        <begin position="71"/>
        <end position="97"/>
    </location>
</feature>
<evidence type="ECO:0000256" key="2">
    <source>
        <dbReference type="ARBA" id="ARBA00022837"/>
    </source>
</evidence>
<dbReference type="InterPro" id="IPR050145">
    <property type="entry name" value="Centrin_CML-like"/>
</dbReference>
<dbReference type="Gene3D" id="1.10.238.10">
    <property type="entry name" value="EF-hand"/>
    <property type="match status" value="1"/>
</dbReference>
<protein>
    <submittedName>
        <fullName evidence="4">Predicted protein</fullName>
    </submittedName>
</protein>
<keyword evidence="1" id="KW-0677">Repeat</keyword>
<dbReference type="GeneID" id="9681093"/>
<dbReference type="PANTHER" id="PTHR23050">
    <property type="entry name" value="CALCIUM BINDING PROTEIN"/>
    <property type="match status" value="1"/>
</dbReference>
<sequence length="97" mass="10694">TEEILDGIMSRFDVDGAGYVDLPKFCNFLMSRSKGGPAELRKAFTHFDKDRSGFITKTQLAEALHDFQMALSPAELDALIARYDSTGTGQISKADFV</sequence>
<dbReference type="GO" id="GO:0005509">
    <property type="term" value="F:calcium ion binding"/>
    <property type="evidence" value="ECO:0007669"/>
    <property type="project" value="InterPro"/>
</dbReference>
<dbReference type="SMART" id="SM00054">
    <property type="entry name" value="EFh"/>
    <property type="match status" value="2"/>
</dbReference>